<dbReference type="Gene3D" id="3.90.1720.30">
    <property type="entry name" value="PPPDE domains"/>
    <property type="match status" value="1"/>
</dbReference>
<reference evidence="6" key="1">
    <citation type="submission" date="2021-03" db="EMBL/GenBank/DDBJ databases">
        <title>Revisited historic fungal species revealed as producer of novel bioactive compounds through whole genome sequencing and comparative genomics.</title>
        <authorList>
            <person name="Vignolle G.A."/>
            <person name="Hochenegger N."/>
            <person name="Mach R.L."/>
            <person name="Mach-Aigner A.R."/>
            <person name="Javad Rahimi M."/>
            <person name="Salim K.A."/>
            <person name="Chan C.M."/>
            <person name="Lim L.B.L."/>
            <person name="Cai F."/>
            <person name="Druzhinina I.S."/>
            <person name="U'Ren J.M."/>
            <person name="Derntl C."/>
        </authorList>
    </citation>
    <scope>NUCLEOTIDE SEQUENCE</scope>
    <source>
        <strain evidence="6">TUCIM 5799</strain>
    </source>
</reference>
<sequence length="284" mass="32312">MGFDVLSKLTQASLAAEDFVKKKWEEHKSREAEKEAKQAAAEEARRRDERNRFFDLITAKRTGSSVAEMPPLVCNPEESHKAVFLVTTPISFGKFELSKSTYKLLARHVGMSVDSVSHWLVAVIDRGFGSCFYYELMSDQMALNAIGKNYFRTEEITPGFIETWSSCYYVGETTKSHSEIQELGTHHMTLNPRYNLLSNNCQDMVDSLVKQLCDGRVISQAKLSEELSLASPRIAVDLMVAKLRSKMDIIGEHDDVDKVKDDHKDVEDDVDTIKVLWNRIHRKS</sequence>
<feature type="region of interest" description="Disordered" evidence="4">
    <location>
        <begin position="27"/>
        <end position="46"/>
    </location>
</feature>
<dbReference type="InterPro" id="IPR008580">
    <property type="entry name" value="PPPDE_dom"/>
</dbReference>
<gene>
    <name evidence="6" type="ORF">JX265_001923</name>
</gene>
<dbReference type="Proteomes" id="UP000829685">
    <property type="component" value="Unassembled WGS sequence"/>
</dbReference>
<dbReference type="EMBL" id="JAFIMR010000003">
    <property type="protein sequence ID" value="KAI1880302.1"/>
    <property type="molecule type" value="Genomic_DNA"/>
</dbReference>
<dbReference type="GO" id="GO:0006508">
    <property type="term" value="P:proteolysis"/>
    <property type="evidence" value="ECO:0007669"/>
    <property type="project" value="UniProtKB-KW"/>
</dbReference>
<feature type="domain" description="PPPDE" evidence="5">
    <location>
        <begin position="88"/>
        <end position="227"/>
    </location>
</feature>
<keyword evidence="3" id="KW-0378">Hydrolase</keyword>
<dbReference type="PROSITE" id="PS51858">
    <property type="entry name" value="PPPDE"/>
    <property type="match status" value="1"/>
</dbReference>
<accession>A0A9P9WW44</accession>
<evidence type="ECO:0000313" key="7">
    <source>
        <dbReference type="Proteomes" id="UP000829685"/>
    </source>
</evidence>
<protein>
    <recommendedName>
        <fullName evidence="5">PPPDE domain-containing protein</fullName>
    </recommendedName>
</protein>
<keyword evidence="7" id="KW-1185">Reference proteome</keyword>
<comment type="similarity">
    <text evidence="1">Belongs to the DeSI family.</text>
</comment>
<dbReference type="OrthoDB" id="3727368at2759"/>
<dbReference type="AlphaFoldDB" id="A0A9P9WW44"/>
<name>A0A9P9WW44_9PEZI</name>
<comment type="caution">
    <text evidence="6">The sequence shown here is derived from an EMBL/GenBank/DDBJ whole genome shotgun (WGS) entry which is preliminary data.</text>
</comment>
<evidence type="ECO:0000256" key="3">
    <source>
        <dbReference type="ARBA" id="ARBA00022801"/>
    </source>
</evidence>
<organism evidence="6 7">
    <name type="scientific">Neoarthrinium moseri</name>
    <dbReference type="NCBI Taxonomy" id="1658444"/>
    <lineage>
        <taxon>Eukaryota</taxon>
        <taxon>Fungi</taxon>
        <taxon>Dikarya</taxon>
        <taxon>Ascomycota</taxon>
        <taxon>Pezizomycotina</taxon>
        <taxon>Sordariomycetes</taxon>
        <taxon>Xylariomycetidae</taxon>
        <taxon>Amphisphaeriales</taxon>
        <taxon>Apiosporaceae</taxon>
        <taxon>Neoarthrinium</taxon>
    </lineage>
</organism>
<dbReference type="SMART" id="SM01179">
    <property type="entry name" value="DUF862"/>
    <property type="match status" value="1"/>
</dbReference>
<dbReference type="InterPro" id="IPR042266">
    <property type="entry name" value="PPPDE_sf"/>
</dbReference>
<dbReference type="GO" id="GO:0008233">
    <property type="term" value="F:peptidase activity"/>
    <property type="evidence" value="ECO:0007669"/>
    <property type="project" value="UniProtKB-KW"/>
</dbReference>
<evidence type="ECO:0000256" key="4">
    <source>
        <dbReference type="SAM" id="MobiDB-lite"/>
    </source>
</evidence>
<evidence type="ECO:0000313" key="6">
    <source>
        <dbReference type="EMBL" id="KAI1880302.1"/>
    </source>
</evidence>
<evidence type="ECO:0000256" key="2">
    <source>
        <dbReference type="ARBA" id="ARBA00022670"/>
    </source>
</evidence>
<evidence type="ECO:0000259" key="5">
    <source>
        <dbReference type="PROSITE" id="PS51858"/>
    </source>
</evidence>
<keyword evidence="2" id="KW-0645">Protease</keyword>
<proteinExistence type="inferred from homology"/>
<evidence type="ECO:0000256" key="1">
    <source>
        <dbReference type="ARBA" id="ARBA00008140"/>
    </source>
</evidence>